<organism evidence="1 2">
    <name type="scientific">Aspergillus sclerotialis</name>
    <dbReference type="NCBI Taxonomy" id="2070753"/>
    <lineage>
        <taxon>Eukaryota</taxon>
        <taxon>Fungi</taxon>
        <taxon>Dikarya</taxon>
        <taxon>Ascomycota</taxon>
        <taxon>Pezizomycotina</taxon>
        <taxon>Eurotiomycetes</taxon>
        <taxon>Eurotiomycetidae</taxon>
        <taxon>Eurotiales</taxon>
        <taxon>Aspergillaceae</taxon>
        <taxon>Aspergillus</taxon>
        <taxon>Aspergillus subgen. Polypaecilum</taxon>
    </lineage>
</organism>
<protein>
    <submittedName>
        <fullName evidence="1">Uncharacterized protein</fullName>
    </submittedName>
</protein>
<gene>
    <name evidence="1" type="ORF">PHISCL_04935</name>
</gene>
<evidence type="ECO:0000313" key="2">
    <source>
        <dbReference type="Proteomes" id="UP000266188"/>
    </source>
</evidence>
<comment type="caution">
    <text evidence="1">The sequence shown here is derived from an EMBL/GenBank/DDBJ whole genome shotgun (WGS) entry which is preliminary data.</text>
</comment>
<name>A0A3A2ZHL6_9EURO</name>
<reference evidence="2" key="1">
    <citation type="submission" date="2017-02" db="EMBL/GenBank/DDBJ databases">
        <authorList>
            <person name="Tafer H."/>
            <person name="Lopandic K."/>
        </authorList>
    </citation>
    <scope>NUCLEOTIDE SEQUENCE [LARGE SCALE GENOMIC DNA]</scope>
    <source>
        <strain evidence="2">CBS 366.77</strain>
    </source>
</reference>
<proteinExistence type="predicted"/>
<sequence>MANTDDMVNITQSKFEQLIGKDRARVGEPKQGMIRKNRAKAHSPCMKNSFMAKTTQTSMSMDNLDLFANDNVPKDRKE</sequence>
<dbReference type="Proteomes" id="UP000266188">
    <property type="component" value="Unassembled WGS sequence"/>
</dbReference>
<evidence type="ECO:0000313" key="1">
    <source>
        <dbReference type="EMBL" id="RJE22719.1"/>
    </source>
</evidence>
<accession>A0A3A2ZHL6</accession>
<keyword evidence="2" id="KW-1185">Reference proteome</keyword>
<dbReference type="AlphaFoldDB" id="A0A3A2ZHL6"/>
<dbReference type="EMBL" id="MVGC01000154">
    <property type="protein sequence ID" value="RJE22719.1"/>
    <property type="molecule type" value="Genomic_DNA"/>
</dbReference>